<keyword evidence="11 12" id="KW-0407">Ion channel</keyword>
<dbReference type="PRINTS" id="PR01078">
    <property type="entry name" value="AMINACHANNEL"/>
</dbReference>
<evidence type="ECO:0000313" key="14">
    <source>
        <dbReference type="EMBL" id="KAK4873973.1"/>
    </source>
</evidence>
<evidence type="ECO:0000256" key="3">
    <source>
        <dbReference type="ARBA" id="ARBA00022448"/>
    </source>
</evidence>
<evidence type="ECO:0000256" key="6">
    <source>
        <dbReference type="ARBA" id="ARBA00022989"/>
    </source>
</evidence>
<dbReference type="PANTHER" id="PTHR11690:SF288">
    <property type="entry name" value="AMILORIDE-SENSITIVE NA+ CHANNEL-RELATED"/>
    <property type="match status" value="1"/>
</dbReference>
<evidence type="ECO:0000256" key="12">
    <source>
        <dbReference type="RuleBase" id="RU000679"/>
    </source>
</evidence>
<keyword evidence="4 12" id="KW-0894">Sodium channel</keyword>
<evidence type="ECO:0000256" key="4">
    <source>
        <dbReference type="ARBA" id="ARBA00022461"/>
    </source>
</evidence>
<reference evidence="15" key="1">
    <citation type="submission" date="2023-01" db="EMBL/GenBank/DDBJ databases">
        <title>Key to firefly adult light organ development and bioluminescence: homeobox transcription factors regulate luciferase expression and transportation to peroxisome.</title>
        <authorList>
            <person name="Fu X."/>
        </authorList>
    </citation>
    <scope>NUCLEOTIDE SEQUENCE [LARGE SCALE GENOMIC DNA]</scope>
</reference>
<evidence type="ECO:0000256" key="9">
    <source>
        <dbReference type="ARBA" id="ARBA00023136"/>
    </source>
</evidence>
<evidence type="ECO:0000256" key="5">
    <source>
        <dbReference type="ARBA" id="ARBA00022692"/>
    </source>
</evidence>
<name>A0AAN7SLK1_9COLE</name>
<keyword evidence="6 13" id="KW-1133">Transmembrane helix</keyword>
<dbReference type="Proteomes" id="UP001353858">
    <property type="component" value="Unassembled WGS sequence"/>
</dbReference>
<evidence type="ECO:0000256" key="13">
    <source>
        <dbReference type="SAM" id="Phobius"/>
    </source>
</evidence>
<dbReference type="GO" id="GO:0015280">
    <property type="term" value="F:ligand-gated sodium channel activity"/>
    <property type="evidence" value="ECO:0007669"/>
    <property type="project" value="TreeGrafter"/>
</dbReference>
<keyword evidence="5 12" id="KW-0812">Transmembrane</keyword>
<feature type="transmembrane region" description="Helical" evidence="13">
    <location>
        <begin position="57"/>
        <end position="75"/>
    </location>
</feature>
<proteinExistence type="inferred from homology"/>
<dbReference type="Gene3D" id="1.10.287.820">
    <property type="entry name" value="Acid-sensing ion channel domain"/>
    <property type="match status" value="1"/>
</dbReference>
<gene>
    <name evidence="14" type="ORF">RN001_013333</name>
</gene>
<keyword evidence="7" id="KW-0915">Sodium</keyword>
<keyword evidence="8 12" id="KW-0406">Ion transport</keyword>
<dbReference type="Pfam" id="PF00858">
    <property type="entry name" value="ASC"/>
    <property type="match status" value="1"/>
</dbReference>
<comment type="subcellular location">
    <subcellularLocation>
        <location evidence="1">Membrane</location>
        <topology evidence="1">Multi-pass membrane protein</topology>
    </subcellularLocation>
</comment>
<dbReference type="Gene3D" id="1.10.287.770">
    <property type="entry name" value="YojJ-like"/>
    <property type="match status" value="1"/>
</dbReference>
<dbReference type="InterPro" id="IPR001873">
    <property type="entry name" value="ENaC"/>
</dbReference>
<dbReference type="GO" id="GO:0005886">
    <property type="term" value="C:plasma membrane"/>
    <property type="evidence" value="ECO:0007669"/>
    <property type="project" value="TreeGrafter"/>
</dbReference>
<sequence>MDKVNSNNYMTNNDKIKKKRTKSFQNYSNYLQQFCTSTSIHGFKFLGERNRYLIEKIWWFIVLVLASAGSSSLVYQSYNKWNTSPIVVTLAMAETPIWNVPFPAVTICPELKCNSRIFNFSNVHLKYTSNETISQEDETESCKWAGKELNCSSALEPIMTSEGLCDTFNMLQLSEIVELHVEKIFDDSKSNNTKARQWSLDKGYSINATLDTYPRRTTLPGVKSGFQIDLYVNDNDLDYTCREIQGFKVSLHHPGEIPDLVNYFRVPLDQVVVAAVKPNMITTSDDLVNYDPHIRQCYLPEEIKLKSFKMYTQRNCILECLSNYLLHKCGCTLIYMPHKNDSKFCGPGKMECINHYQAHLMDHRAKFQDERNTKKSKFYCGCLPLCTSLSFDAETSQTDWNWRKTYNLLQRNSTIDSFDYKSGHYSRLIVFYKEMQFMTSERHEVYGSMEFLANCGGLFGLFLGFSFTSFMEIVYFLSLRLFCNIKKFGRMLWSGVPPVQKQNVVKIKY</sequence>
<evidence type="ECO:0000256" key="1">
    <source>
        <dbReference type="ARBA" id="ARBA00004141"/>
    </source>
</evidence>
<dbReference type="AlphaFoldDB" id="A0AAN7SLK1"/>
<evidence type="ECO:0000256" key="2">
    <source>
        <dbReference type="ARBA" id="ARBA00007193"/>
    </source>
</evidence>
<dbReference type="EMBL" id="JARPUR010000006">
    <property type="protein sequence ID" value="KAK4873973.1"/>
    <property type="molecule type" value="Genomic_DNA"/>
</dbReference>
<keyword evidence="3 12" id="KW-0813">Transport</keyword>
<evidence type="ECO:0000256" key="11">
    <source>
        <dbReference type="ARBA" id="ARBA00023303"/>
    </source>
</evidence>
<dbReference type="PANTHER" id="PTHR11690">
    <property type="entry name" value="AMILORIDE-SENSITIVE SODIUM CHANNEL-RELATED"/>
    <property type="match status" value="1"/>
</dbReference>
<comment type="caution">
    <text evidence="14">The sequence shown here is derived from an EMBL/GenBank/DDBJ whole genome shotgun (WGS) entry which is preliminary data.</text>
</comment>
<accession>A0AAN7SLK1</accession>
<feature type="transmembrane region" description="Helical" evidence="13">
    <location>
        <begin position="458"/>
        <end position="482"/>
    </location>
</feature>
<evidence type="ECO:0000256" key="10">
    <source>
        <dbReference type="ARBA" id="ARBA00023201"/>
    </source>
</evidence>
<keyword evidence="15" id="KW-1185">Reference proteome</keyword>
<evidence type="ECO:0000313" key="15">
    <source>
        <dbReference type="Proteomes" id="UP001353858"/>
    </source>
</evidence>
<keyword evidence="10 12" id="KW-0739">Sodium transport</keyword>
<protein>
    <submittedName>
        <fullName evidence="14">Uncharacterized protein</fullName>
    </submittedName>
</protein>
<evidence type="ECO:0000256" key="7">
    <source>
        <dbReference type="ARBA" id="ARBA00023053"/>
    </source>
</evidence>
<comment type="similarity">
    <text evidence="2 12">Belongs to the amiloride-sensitive sodium channel (TC 1.A.6) family.</text>
</comment>
<evidence type="ECO:0000256" key="8">
    <source>
        <dbReference type="ARBA" id="ARBA00023065"/>
    </source>
</evidence>
<keyword evidence="9 13" id="KW-0472">Membrane</keyword>
<organism evidence="14 15">
    <name type="scientific">Aquatica leii</name>
    <dbReference type="NCBI Taxonomy" id="1421715"/>
    <lineage>
        <taxon>Eukaryota</taxon>
        <taxon>Metazoa</taxon>
        <taxon>Ecdysozoa</taxon>
        <taxon>Arthropoda</taxon>
        <taxon>Hexapoda</taxon>
        <taxon>Insecta</taxon>
        <taxon>Pterygota</taxon>
        <taxon>Neoptera</taxon>
        <taxon>Endopterygota</taxon>
        <taxon>Coleoptera</taxon>
        <taxon>Polyphaga</taxon>
        <taxon>Elateriformia</taxon>
        <taxon>Elateroidea</taxon>
        <taxon>Lampyridae</taxon>
        <taxon>Luciolinae</taxon>
        <taxon>Aquatica</taxon>
    </lineage>
</organism>